<evidence type="ECO:0000313" key="4">
    <source>
        <dbReference type="Proteomes" id="UP001327560"/>
    </source>
</evidence>
<feature type="compositionally biased region" description="Low complexity" evidence="1">
    <location>
        <begin position="43"/>
        <end position="54"/>
    </location>
</feature>
<dbReference type="InterPro" id="IPR037491">
    <property type="entry name" value="LTI78/LTI65"/>
</dbReference>
<feature type="region of interest" description="Disordered" evidence="1">
    <location>
        <begin position="94"/>
        <end position="115"/>
    </location>
</feature>
<accession>A0AAQ3KUV7</accession>
<feature type="region of interest" description="Disordered" evidence="1">
    <location>
        <begin position="17"/>
        <end position="54"/>
    </location>
</feature>
<gene>
    <name evidence="3" type="ORF">Cni_G23696</name>
</gene>
<feature type="region of interest" description="Disordered" evidence="1">
    <location>
        <begin position="246"/>
        <end position="279"/>
    </location>
</feature>
<feature type="compositionally biased region" description="Polar residues" evidence="1">
    <location>
        <begin position="247"/>
        <end position="264"/>
    </location>
</feature>
<keyword evidence="4" id="KW-1185">Reference proteome</keyword>
<feature type="compositionally biased region" description="Low complexity" evidence="1">
    <location>
        <begin position="265"/>
        <end position="277"/>
    </location>
</feature>
<feature type="region of interest" description="Disordered" evidence="1">
    <location>
        <begin position="189"/>
        <end position="228"/>
    </location>
</feature>
<dbReference type="Proteomes" id="UP001327560">
    <property type="component" value="Chromosome 7"/>
</dbReference>
<reference evidence="3 4" key="1">
    <citation type="submission" date="2023-10" db="EMBL/GenBank/DDBJ databases">
        <title>Chromosome-scale genome assembly provides insights into flower coloration mechanisms of Canna indica.</title>
        <authorList>
            <person name="Li C."/>
        </authorList>
    </citation>
    <scope>NUCLEOTIDE SEQUENCE [LARGE SCALE GENOMIC DNA]</scope>
    <source>
        <tissue evidence="3">Flower</tissue>
    </source>
</reference>
<organism evidence="3 4">
    <name type="scientific">Canna indica</name>
    <name type="common">Indian-shot</name>
    <dbReference type="NCBI Taxonomy" id="4628"/>
    <lineage>
        <taxon>Eukaryota</taxon>
        <taxon>Viridiplantae</taxon>
        <taxon>Streptophyta</taxon>
        <taxon>Embryophyta</taxon>
        <taxon>Tracheophyta</taxon>
        <taxon>Spermatophyta</taxon>
        <taxon>Magnoliopsida</taxon>
        <taxon>Liliopsida</taxon>
        <taxon>Zingiberales</taxon>
        <taxon>Cannaceae</taxon>
        <taxon>Canna</taxon>
    </lineage>
</organism>
<dbReference type="InterPro" id="IPR057059">
    <property type="entry name" value="LTI65/LTI78_PGEED"/>
</dbReference>
<evidence type="ECO:0000256" key="1">
    <source>
        <dbReference type="SAM" id="MobiDB-lite"/>
    </source>
</evidence>
<feature type="domain" description="LTI65/LTI78 PGEED repeat" evidence="2">
    <location>
        <begin position="317"/>
        <end position="346"/>
    </location>
</feature>
<dbReference type="AlphaFoldDB" id="A0AAQ3KUV7"/>
<sequence>MLLLPVLEAFTCLHSTGSKKRKTSNNGSSRSKHSRSRMRAGETASSSQQSTSTQRFEIDSKIHNLFRCFRSIYWFVIPLMQLYTIQVVSAPTARWSAPATPTAGNLQDDHEDRRYRRSKSMITRLKEKAKKWRQMLVKKRRARQGDSPRTPPLGTILDERDEEVSEHQGTMLSESDKVADVYNDTALVKDSTNQHPAPCDKPTATPLSNENKEEGMVKADEEHKHPAPELDRLGSVKDLTIAEVPTTDINTATNEKSMDQNPTCNSSSNNNNDNNKSLGSTVTEMLGPAYSMTQAIASKIQESSGPMYEIAAKQVWDKSASVREYLLQKLEPGEEDKALCKVITEVVSPRIVGCSSTELGDVNTKDAMLGEKEVSPVPISTSSHSTI</sequence>
<feature type="compositionally biased region" description="Basic and acidic residues" evidence="1">
    <location>
        <begin position="210"/>
        <end position="228"/>
    </location>
</feature>
<protein>
    <recommendedName>
        <fullName evidence="2">LTI65/LTI78 PGEED repeat domain-containing protein</fullName>
    </recommendedName>
</protein>
<dbReference type="PANTHER" id="PTHR33836:SF7">
    <property type="entry name" value="LOW-TEMPERATURE-INDUCED PROTEIN"/>
    <property type="match status" value="1"/>
</dbReference>
<dbReference type="PANTHER" id="PTHR33836">
    <property type="entry name" value="LOW-TEMPERATURE-INDUCED 65 KDA PROTEIN-RELATED"/>
    <property type="match status" value="1"/>
</dbReference>
<evidence type="ECO:0000259" key="2">
    <source>
        <dbReference type="Pfam" id="PF23399"/>
    </source>
</evidence>
<proteinExistence type="predicted"/>
<dbReference type="Pfam" id="PF23399">
    <property type="entry name" value="LTI65_PGEED"/>
    <property type="match status" value="1"/>
</dbReference>
<name>A0AAQ3KUV7_9LILI</name>
<evidence type="ECO:0000313" key="3">
    <source>
        <dbReference type="EMBL" id="WOL14915.1"/>
    </source>
</evidence>
<dbReference type="EMBL" id="CP136896">
    <property type="protein sequence ID" value="WOL14915.1"/>
    <property type="molecule type" value="Genomic_DNA"/>
</dbReference>
<dbReference type="GO" id="GO:0009737">
    <property type="term" value="P:response to abscisic acid"/>
    <property type="evidence" value="ECO:0007669"/>
    <property type="project" value="InterPro"/>
</dbReference>